<evidence type="ECO:0000313" key="3">
    <source>
        <dbReference type="EMBL" id="CAG9798423.1"/>
    </source>
</evidence>
<dbReference type="InterPro" id="IPR001611">
    <property type="entry name" value="Leu-rich_rpt"/>
</dbReference>
<accession>A0A9N9RLF5</accession>
<dbReference type="Gene3D" id="1.20.5.190">
    <property type="match status" value="1"/>
</dbReference>
<name>A0A9N9RLF5_9DIPT</name>
<evidence type="ECO:0000256" key="2">
    <source>
        <dbReference type="SAM" id="SignalP"/>
    </source>
</evidence>
<reference evidence="3" key="1">
    <citation type="submission" date="2022-01" db="EMBL/GenBank/DDBJ databases">
        <authorList>
            <person name="King R."/>
        </authorList>
    </citation>
    <scope>NUCLEOTIDE SEQUENCE</scope>
</reference>
<keyword evidence="2" id="KW-0732">Signal</keyword>
<organism evidence="3 4">
    <name type="scientific">Chironomus riparius</name>
    <dbReference type="NCBI Taxonomy" id="315576"/>
    <lineage>
        <taxon>Eukaryota</taxon>
        <taxon>Metazoa</taxon>
        <taxon>Ecdysozoa</taxon>
        <taxon>Arthropoda</taxon>
        <taxon>Hexapoda</taxon>
        <taxon>Insecta</taxon>
        <taxon>Pterygota</taxon>
        <taxon>Neoptera</taxon>
        <taxon>Endopterygota</taxon>
        <taxon>Diptera</taxon>
        <taxon>Nematocera</taxon>
        <taxon>Chironomoidea</taxon>
        <taxon>Chironomidae</taxon>
        <taxon>Chironominae</taxon>
        <taxon>Chironomus</taxon>
    </lineage>
</organism>
<protein>
    <submittedName>
        <fullName evidence="3">Uncharacterized protein</fullName>
    </submittedName>
</protein>
<dbReference type="SUPFAM" id="SSF52058">
    <property type="entry name" value="L domain-like"/>
    <property type="match status" value="1"/>
</dbReference>
<gene>
    <name evidence="3" type="ORF">CHIRRI_LOCUS1405</name>
</gene>
<keyword evidence="1" id="KW-0175">Coiled coil</keyword>
<proteinExistence type="predicted"/>
<evidence type="ECO:0000313" key="4">
    <source>
        <dbReference type="Proteomes" id="UP001153620"/>
    </source>
</evidence>
<evidence type="ECO:0000256" key="1">
    <source>
        <dbReference type="SAM" id="Coils"/>
    </source>
</evidence>
<dbReference type="Gene3D" id="3.80.10.10">
    <property type="entry name" value="Ribonuclease Inhibitor"/>
    <property type="match status" value="1"/>
</dbReference>
<dbReference type="EMBL" id="OU895877">
    <property type="protein sequence ID" value="CAG9798423.1"/>
    <property type="molecule type" value="Genomic_DNA"/>
</dbReference>
<sequence>MILKLVILIILVNFRPSLGQFLSCNYRNNDTYGYTCDLTIQNPNGLNNFASIGGTHLTGKTNNDVRRVLGLIGSNTTNVPSIICDKFQNSINVELYSVGIKTIDDKAFKNSLNVIYLHNNKLKITQSDPFRSLFKLKTIYLQQNQIEAIDEKVIDNTGVQRLDITNNLCANQNIFDNSTSRMSMRLALLNCFKKFDDLLPARVRKLEEELSFIVSEFEDQNQQLTATTNQLQVKVNNLTAENIKIRSEMQNITKGNEAIRTDVANLNTRVDTISRDQSTLKNEVMNQTLVITEIKNENQRLTSITQELKDQNQELRSDVDDNGRKIEENQKILINKTAILEAQINDLTNENRNQSSIIKDQGLIIADIQNENQQLHEGAAEIKDQIVALVKENEAQGTLIEELDLLVENQGLIIESQGSIIESQGSKITELQDNLEDLKHLVYELSNRPCACK</sequence>
<reference evidence="3" key="2">
    <citation type="submission" date="2022-10" db="EMBL/GenBank/DDBJ databases">
        <authorList>
            <consortium name="ENA_rothamsted_submissions"/>
            <consortium name="culmorum"/>
            <person name="King R."/>
        </authorList>
    </citation>
    <scope>NUCLEOTIDE SEQUENCE</scope>
</reference>
<feature type="coiled-coil region" evidence="1">
    <location>
        <begin position="203"/>
        <end position="241"/>
    </location>
</feature>
<keyword evidence="4" id="KW-1185">Reference proteome</keyword>
<feature type="coiled-coil region" evidence="1">
    <location>
        <begin position="421"/>
        <end position="448"/>
    </location>
</feature>
<dbReference type="OrthoDB" id="72369at2759"/>
<feature type="coiled-coil region" evidence="1">
    <location>
        <begin position="291"/>
        <end position="318"/>
    </location>
</feature>
<dbReference type="InterPro" id="IPR032675">
    <property type="entry name" value="LRR_dom_sf"/>
</dbReference>
<dbReference type="Proteomes" id="UP001153620">
    <property type="component" value="Chromosome 1"/>
</dbReference>
<feature type="signal peptide" evidence="2">
    <location>
        <begin position="1"/>
        <end position="19"/>
    </location>
</feature>
<dbReference type="Pfam" id="PF13855">
    <property type="entry name" value="LRR_8"/>
    <property type="match status" value="1"/>
</dbReference>
<dbReference type="AlphaFoldDB" id="A0A9N9RLF5"/>
<feature type="chain" id="PRO_5040339594" evidence="2">
    <location>
        <begin position="20"/>
        <end position="453"/>
    </location>
</feature>